<reference evidence="1" key="1">
    <citation type="submission" date="2020-05" db="EMBL/GenBank/DDBJ databases">
        <title>Large-scale comparative analyses of tick genomes elucidate their genetic diversity and vector capacities.</title>
        <authorList>
            <person name="Jia N."/>
            <person name="Wang J."/>
            <person name="Shi W."/>
            <person name="Du L."/>
            <person name="Sun Y."/>
            <person name="Zhan W."/>
            <person name="Jiang J."/>
            <person name="Wang Q."/>
            <person name="Zhang B."/>
            <person name="Ji P."/>
            <person name="Sakyi L.B."/>
            <person name="Cui X."/>
            <person name="Yuan T."/>
            <person name="Jiang B."/>
            <person name="Yang W."/>
            <person name="Lam T.T.-Y."/>
            <person name="Chang Q."/>
            <person name="Ding S."/>
            <person name="Wang X."/>
            <person name="Zhu J."/>
            <person name="Ruan X."/>
            <person name="Zhao L."/>
            <person name="Wei J."/>
            <person name="Que T."/>
            <person name="Du C."/>
            <person name="Cheng J."/>
            <person name="Dai P."/>
            <person name="Han X."/>
            <person name="Huang E."/>
            <person name="Gao Y."/>
            <person name="Liu J."/>
            <person name="Shao H."/>
            <person name="Ye R."/>
            <person name="Li L."/>
            <person name="Wei W."/>
            <person name="Wang X."/>
            <person name="Wang C."/>
            <person name="Yang T."/>
            <person name="Huo Q."/>
            <person name="Li W."/>
            <person name="Guo W."/>
            <person name="Chen H."/>
            <person name="Zhou L."/>
            <person name="Ni X."/>
            <person name="Tian J."/>
            <person name="Zhou Y."/>
            <person name="Sheng Y."/>
            <person name="Liu T."/>
            <person name="Pan Y."/>
            <person name="Xia L."/>
            <person name="Li J."/>
            <person name="Zhao F."/>
            <person name="Cao W."/>
        </authorList>
    </citation>
    <scope>NUCLEOTIDE SEQUENCE</scope>
    <source>
        <strain evidence="1">Hyas-2018</strain>
    </source>
</reference>
<dbReference type="EMBL" id="CM023490">
    <property type="protein sequence ID" value="KAH6943370.1"/>
    <property type="molecule type" value="Genomic_DNA"/>
</dbReference>
<name>A0ACB7T8P4_HYAAI</name>
<accession>A0ACB7T8P4</accession>
<proteinExistence type="predicted"/>
<organism evidence="1 2">
    <name type="scientific">Hyalomma asiaticum</name>
    <name type="common">Tick</name>
    <dbReference type="NCBI Taxonomy" id="266040"/>
    <lineage>
        <taxon>Eukaryota</taxon>
        <taxon>Metazoa</taxon>
        <taxon>Ecdysozoa</taxon>
        <taxon>Arthropoda</taxon>
        <taxon>Chelicerata</taxon>
        <taxon>Arachnida</taxon>
        <taxon>Acari</taxon>
        <taxon>Parasitiformes</taxon>
        <taxon>Ixodida</taxon>
        <taxon>Ixodoidea</taxon>
        <taxon>Ixodidae</taxon>
        <taxon>Hyalomminae</taxon>
        <taxon>Hyalomma</taxon>
    </lineage>
</organism>
<gene>
    <name evidence="1" type="ORF">HPB50_020528</name>
</gene>
<evidence type="ECO:0000313" key="2">
    <source>
        <dbReference type="Proteomes" id="UP000821845"/>
    </source>
</evidence>
<evidence type="ECO:0000313" key="1">
    <source>
        <dbReference type="EMBL" id="KAH6943370.1"/>
    </source>
</evidence>
<dbReference type="Proteomes" id="UP000821845">
    <property type="component" value="Chromosome 10"/>
</dbReference>
<comment type="caution">
    <text evidence="1">The sequence shown here is derived from an EMBL/GenBank/DDBJ whole genome shotgun (WGS) entry which is preliminary data.</text>
</comment>
<keyword evidence="2" id="KW-1185">Reference proteome</keyword>
<sequence>MFLQGFDRYSLSSALDSGDLADVRFAVKPDIFPDQRATFAAHKTILALQSDVFKAMLYGGFAHEDRIVITDLHPEGFRGILRYFYSGRLEAETAFQAACTRTAAAKYLLPQLEMKCRTFINSYMTPDDVCPFLDYIFTTGEEALATSATIMIVKGSRNVLSSETFRYCTEATMKYVLKHAANVSEAIVLEAVYAWSQEYAERTQELRVDLRAVMLPLLPELRFLALTPQEFVDGPNAWGILTDAEARAILSNIVKSGSMPMPAGFCNIRDART</sequence>
<protein>
    <submittedName>
        <fullName evidence="1">Uncharacterized protein</fullName>
    </submittedName>
</protein>